<evidence type="ECO:0000313" key="3">
    <source>
        <dbReference type="Proteomes" id="UP000215914"/>
    </source>
</evidence>
<dbReference type="InterPro" id="IPR032675">
    <property type="entry name" value="LRR_dom_sf"/>
</dbReference>
<dbReference type="SUPFAM" id="SSF52058">
    <property type="entry name" value="L domain-like"/>
    <property type="match status" value="1"/>
</dbReference>
<gene>
    <name evidence="2" type="ORF">HannXRQ_Chr09g0239171</name>
    <name evidence="1" type="ORF">HanXRQr2_Chr09g0363901</name>
</gene>
<dbReference type="Gene3D" id="3.80.10.10">
    <property type="entry name" value="Ribonuclease Inhibitor"/>
    <property type="match status" value="1"/>
</dbReference>
<reference evidence="1 3" key="1">
    <citation type="journal article" date="2017" name="Nature">
        <title>The sunflower genome provides insights into oil metabolism, flowering and Asterid evolution.</title>
        <authorList>
            <person name="Badouin H."/>
            <person name="Gouzy J."/>
            <person name="Grassa C.J."/>
            <person name="Murat F."/>
            <person name="Staton S.E."/>
            <person name="Cottret L."/>
            <person name="Lelandais-Briere C."/>
            <person name="Owens G.L."/>
            <person name="Carrere S."/>
            <person name="Mayjonade B."/>
            <person name="Legrand L."/>
            <person name="Gill N."/>
            <person name="Kane N.C."/>
            <person name="Bowers J.E."/>
            <person name="Hubner S."/>
            <person name="Bellec A."/>
            <person name="Berard A."/>
            <person name="Berges H."/>
            <person name="Blanchet N."/>
            <person name="Boniface M.C."/>
            <person name="Brunel D."/>
            <person name="Catrice O."/>
            <person name="Chaidir N."/>
            <person name="Claudel C."/>
            <person name="Donnadieu C."/>
            <person name="Faraut T."/>
            <person name="Fievet G."/>
            <person name="Helmstetter N."/>
            <person name="King M."/>
            <person name="Knapp S.J."/>
            <person name="Lai Z."/>
            <person name="Le Paslier M.C."/>
            <person name="Lippi Y."/>
            <person name="Lorenzon L."/>
            <person name="Mandel J.R."/>
            <person name="Marage G."/>
            <person name="Marchand G."/>
            <person name="Marquand E."/>
            <person name="Bret-Mestries E."/>
            <person name="Morien E."/>
            <person name="Nambeesan S."/>
            <person name="Nguyen T."/>
            <person name="Pegot-Espagnet P."/>
            <person name="Pouilly N."/>
            <person name="Raftis F."/>
            <person name="Sallet E."/>
            <person name="Schiex T."/>
            <person name="Thomas J."/>
            <person name="Vandecasteele C."/>
            <person name="Vares D."/>
            <person name="Vear F."/>
            <person name="Vautrin S."/>
            <person name="Crespi M."/>
            <person name="Mangin B."/>
            <person name="Burke J.M."/>
            <person name="Salse J."/>
            <person name="Munos S."/>
            <person name="Vincourt P."/>
            <person name="Rieseberg L.H."/>
            <person name="Langlade N.B."/>
        </authorList>
    </citation>
    <scope>NUCLEOTIDE SEQUENCE [LARGE SCALE GENOMIC DNA]</scope>
    <source>
        <strain evidence="3">cv. SF193</strain>
        <tissue evidence="1">Leaves</tissue>
    </source>
</reference>
<evidence type="ECO:0000313" key="1">
    <source>
        <dbReference type="EMBL" id="KAF5788850.1"/>
    </source>
</evidence>
<protein>
    <submittedName>
        <fullName evidence="1">Leucine-rich repeat domain superfamily</fullName>
    </submittedName>
    <submittedName>
        <fullName evidence="2">Putative leucine-rich repeat domain, L domain-like protein</fullName>
    </submittedName>
</protein>
<dbReference type="InParanoid" id="A0A251TQY1"/>
<dbReference type="Proteomes" id="UP000215914">
    <property type="component" value="Chromosome 9"/>
</dbReference>
<accession>A0A251TQY1</accession>
<evidence type="ECO:0000313" key="2">
    <source>
        <dbReference type="EMBL" id="OTG13535.1"/>
    </source>
</evidence>
<sequence>MLVNLEMEGSFISQLWEGRERKVLNKLRFINLKGSTLRSFDLEITPNLETLDLGGCYDFVDLHMPVNCPKLKFLYLSGSRVSNLNLGLTPNLDTLDLKDCSAFVELHMPVECLKLKFLNLSGTKVRNHNLALTPHLEGLYGYRLV</sequence>
<reference evidence="2" key="2">
    <citation type="submission" date="2017-02" db="EMBL/GenBank/DDBJ databases">
        <title>Sunflower complete genome.</title>
        <authorList>
            <person name="Langlade N."/>
            <person name="Munos S."/>
        </authorList>
    </citation>
    <scope>NUCLEOTIDE SEQUENCE [LARGE SCALE GENOMIC DNA]</scope>
    <source>
        <tissue evidence="2">Leaves</tissue>
    </source>
</reference>
<dbReference type="EMBL" id="MNCJ02000324">
    <property type="protein sequence ID" value="KAF5788850.1"/>
    <property type="molecule type" value="Genomic_DNA"/>
</dbReference>
<dbReference type="Gramene" id="mRNA:HanXRQr2_Chr09g0363901">
    <property type="protein sequence ID" value="mRNA:HanXRQr2_Chr09g0363901"/>
    <property type="gene ID" value="HanXRQr2_Chr09g0363901"/>
</dbReference>
<keyword evidence="3" id="KW-1185">Reference proteome</keyword>
<dbReference type="EMBL" id="CM007898">
    <property type="protein sequence ID" value="OTG13535.1"/>
    <property type="molecule type" value="Genomic_DNA"/>
</dbReference>
<organism evidence="2 3">
    <name type="scientific">Helianthus annuus</name>
    <name type="common">Common sunflower</name>
    <dbReference type="NCBI Taxonomy" id="4232"/>
    <lineage>
        <taxon>Eukaryota</taxon>
        <taxon>Viridiplantae</taxon>
        <taxon>Streptophyta</taxon>
        <taxon>Embryophyta</taxon>
        <taxon>Tracheophyta</taxon>
        <taxon>Spermatophyta</taxon>
        <taxon>Magnoliopsida</taxon>
        <taxon>eudicotyledons</taxon>
        <taxon>Gunneridae</taxon>
        <taxon>Pentapetalae</taxon>
        <taxon>asterids</taxon>
        <taxon>campanulids</taxon>
        <taxon>Asterales</taxon>
        <taxon>Asteraceae</taxon>
        <taxon>Asteroideae</taxon>
        <taxon>Heliantheae alliance</taxon>
        <taxon>Heliantheae</taxon>
        <taxon>Helianthus</taxon>
    </lineage>
</organism>
<dbReference type="AlphaFoldDB" id="A0A251TQY1"/>
<proteinExistence type="predicted"/>
<name>A0A251TQY1_HELAN</name>
<reference evidence="1" key="3">
    <citation type="submission" date="2020-06" db="EMBL/GenBank/DDBJ databases">
        <title>Helianthus annuus Genome sequencing and assembly Release 2.</title>
        <authorList>
            <person name="Gouzy J."/>
            <person name="Langlade N."/>
            <person name="Munos S."/>
        </authorList>
    </citation>
    <scope>NUCLEOTIDE SEQUENCE</scope>
    <source>
        <tissue evidence="1">Leaves</tissue>
    </source>
</reference>